<protein>
    <submittedName>
        <fullName evidence="2">Uncharacterized protein</fullName>
    </submittedName>
</protein>
<name>A0ABX2L7Z4_9PROT</name>
<dbReference type="EMBL" id="WHOR01000515">
    <property type="protein sequence ID" value="NUB23249.1"/>
    <property type="molecule type" value="Genomic_DNA"/>
</dbReference>
<feature type="region of interest" description="Disordered" evidence="1">
    <location>
        <begin position="64"/>
        <end position="102"/>
    </location>
</feature>
<evidence type="ECO:0000313" key="3">
    <source>
        <dbReference type="Proteomes" id="UP000639419"/>
    </source>
</evidence>
<organism evidence="2 3">
    <name type="scientific">Azospirillum formosense</name>
    <dbReference type="NCBI Taxonomy" id="861533"/>
    <lineage>
        <taxon>Bacteria</taxon>
        <taxon>Pseudomonadati</taxon>
        <taxon>Pseudomonadota</taxon>
        <taxon>Alphaproteobacteria</taxon>
        <taxon>Rhodospirillales</taxon>
        <taxon>Azospirillaceae</taxon>
        <taxon>Azospirillum</taxon>
    </lineage>
</organism>
<proteinExistence type="predicted"/>
<feature type="non-terminal residue" evidence="2">
    <location>
        <position position="102"/>
    </location>
</feature>
<sequence>MAESSESDIPSLETLAQRYLDLWQEQWAACAADPEMADAAARLFQTMAQGAAAMAPFVLGPGGFAYTSPPGTGWNPTPAPTQPAASRPSSEGEPRDRGQRQD</sequence>
<dbReference type="Proteomes" id="UP000639419">
    <property type="component" value="Unassembled WGS sequence"/>
</dbReference>
<evidence type="ECO:0000256" key="1">
    <source>
        <dbReference type="SAM" id="MobiDB-lite"/>
    </source>
</evidence>
<accession>A0ABX2L7Z4</accession>
<comment type="caution">
    <text evidence="2">The sequence shown here is derived from an EMBL/GenBank/DDBJ whole genome shotgun (WGS) entry which is preliminary data.</text>
</comment>
<reference evidence="2 3" key="1">
    <citation type="submission" date="2019-10" db="EMBL/GenBank/DDBJ databases">
        <title>Genome sequence of Azospirillum formosense CC-Nfb-7.</title>
        <authorList>
            <person name="Ambrosini A."/>
            <person name="Sant'Anna F.H."/>
            <person name="Cassan F.D."/>
            <person name="Souza E.M."/>
            <person name="Passaglia L.M.P."/>
        </authorList>
    </citation>
    <scope>NUCLEOTIDE SEQUENCE [LARGE SCALE GENOMIC DNA]</scope>
    <source>
        <strain evidence="2 3">CC-NFb-7</strain>
    </source>
</reference>
<gene>
    <name evidence="2" type="ORF">GBZ26_29520</name>
</gene>
<feature type="compositionally biased region" description="Basic and acidic residues" evidence="1">
    <location>
        <begin position="90"/>
        <end position="102"/>
    </location>
</feature>
<evidence type="ECO:0000313" key="2">
    <source>
        <dbReference type="EMBL" id="NUB23249.1"/>
    </source>
</evidence>
<keyword evidence="3" id="KW-1185">Reference proteome</keyword>